<protein>
    <submittedName>
        <fullName evidence="3">Uncharacterized protein</fullName>
    </submittedName>
</protein>
<name>A0A1G2A7T6_9BACT</name>
<dbReference type="Proteomes" id="UP000178315">
    <property type="component" value="Unassembled WGS sequence"/>
</dbReference>
<feature type="transmembrane region" description="Helical" evidence="2">
    <location>
        <begin position="87"/>
        <end position="109"/>
    </location>
</feature>
<keyword evidence="2" id="KW-0812">Transmembrane</keyword>
<dbReference type="EMBL" id="MHJU01000022">
    <property type="protein sequence ID" value="OGY72841.1"/>
    <property type="molecule type" value="Genomic_DNA"/>
</dbReference>
<feature type="region of interest" description="Disordered" evidence="1">
    <location>
        <begin position="1"/>
        <end position="35"/>
    </location>
</feature>
<gene>
    <name evidence="3" type="ORF">A3H61_04605</name>
</gene>
<dbReference type="AlphaFoldDB" id="A0A1G2A7T6"/>
<comment type="caution">
    <text evidence="3">The sequence shown here is derived from an EMBL/GenBank/DDBJ whole genome shotgun (WGS) entry which is preliminary data.</text>
</comment>
<evidence type="ECO:0000256" key="1">
    <source>
        <dbReference type="SAM" id="MobiDB-lite"/>
    </source>
</evidence>
<keyword evidence="2" id="KW-1133">Transmembrane helix</keyword>
<sequence>MPQSSPEDTTFSINIPPSKEITDGDTSVLNPLTTPQSEEEISIYTMPKEFVGAKGKRKKADTEILKGYAAETEAQTKATSSNGRTKLIIGIIILILFVGAGGVAGYFMFIKQGAVSPNTSSPPPPSTSDKPVEEPPPVPSSQTQEEPEKEPLQDISVVLSGDLIQKPVVSYNDRGMKTTEAVLSLEKEKNVNYSIITINDYIVSEKHEYFAYVAGAPYEIQLRGEAPKGKGVLTITYSEDLLKTLDIIPADLRIGYMPFSRLKEALYRKKTDAPEDLSIVAENPAESSEISVQEDEDGEIDEEIIDDTISAEPDTDPISEEQDGSAVDIGEEEEVTAFSSSVIVWDILKAQDLDDEIRSISSVLEEIYDGIYAIVPMNINDMIDLPYEPEETPAPPINDEIVPAADTDTDDLSDREELLYGTSPLTHDSDSDGYNDGLEVINLYSPARGDSVRLAQDSQFSKYTNTAEGYSFLKPQQFFPAELDQNKPGDIIVTSPEKEAIVMNVEKNPGDLPLQEWLVSISPAISVSEFESFTTKGGFNVLVAPQKTTYYISLPISKSVLVVSYTAPGEYSYITTLRMIIESIT</sequence>
<evidence type="ECO:0000313" key="4">
    <source>
        <dbReference type="Proteomes" id="UP000178315"/>
    </source>
</evidence>
<accession>A0A1G2A7T6</accession>
<feature type="compositionally biased region" description="Polar residues" evidence="1">
    <location>
        <begin position="1"/>
        <end position="15"/>
    </location>
</feature>
<evidence type="ECO:0000313" key="3">
    <source>
        <dbReference type="EMBL" id="OGY72841.1"/>
    </source>
</evidence>
<organism evidence="3 4">
    <name type="scientific">Candidatus Jacksonbacteria bacterium RIFCSPLOWO2_02_FULL_44_20</name>
    <dbReference type="NCBI Taxonomy" id="1798460"/>
    <lineage>
        <taxon>Bacteria</taxon>
        <taxon>Candidatus Jacksoniibacteriota</taxon>
    </lineage>
</organism>
<evidence type="ECO:0000256" key="2">
    <source>
        <dbReference type="SAM" id="Phobius"/>
    </source>
</evidence>
<feature type="compositionally biased region" description="Polar residues" evidence="1">
    <location>
        <begin position="24"/>
        <end position="35"/>
    </location>
</feature>
<keyword evidence="2" id="KW-0472">Membrane</keyword>
<reference evidence="3 4" key="1">
    <citation type="journal article" date="2016" name="Nat. Commun.">
        <title>Thousands of microbial genomes shed light on interconnected biogeochemical processes in an aquifer system.</title>
        <authorList>
            <person name="Anantharaman K."/>
            <person name="Brown C.T."/>
            <person name="Hug L.A."/>
            <person name="Sharon I."/>
            <person name="Castelle C.J."/>
            <person name="Probst A.J."/>
            <person name="Thomas B.C."/>
            <person name="Singh A."/>
            <person name="Wilkins M.J."/>
            <person name="Karaoz U."/>
            <person name="Brodie E.L."/>
            <person name="Williams K.H."/>
            <person name="Hubbard S.S."/>
            <person name="Banfield J.F."/>
        </authorList>
    </citation>
    <scope>NUCLEOTIDE SEQUENCE [LARGE SCALE GENOMIC DNA]</scope>
</reference>
<feature type="region of interest" description="Disordered" evidence="1">
    <location>
        <begin position="116"/>
        <end position="151"/>
    </location>
</feature>
<proteinExistence type="predicted"/>